<name>A0AAD6XX13_9AGAR</name>
<gene>
    <name evidence="2" type="ORF">GGX14DRAFT_581167</name>
</gene>
<evidence type="ECO:0000313" key="3">
    <source>
        <dbReference type="Proteomes" id="UP001219525"/>
    </source>
</evidence>
<keyword evidence="3" id="KW-1185">Reference proteome</keyword>
<feature type="compositionally biased region" description="Acidic residues" evidence="1">
    <location>
        <begin position="84"/>
        <end position="100"/>
    </location>
</feature>
<feature type="region of interest" description="Disordered" evidence="1">
    <location>
        <begin position="1"/>
        <end position="168"/>
    </location>
</feature>
<proteinExistence type="predicted"/>
<evidence type="ECO:0000256" key="1">
    <source>
        <dbReference type="SAM" id="MobiDB-lite"/>
    </source>
</evidence>
<feature type="region of interest" description="Disordered" evidence="1">
    <location>
        <begin position="260"/>
        <end position="299"/>
    </location>
</feature>
<organism evidence="2 3">
    <name type="scientific">Mycena pura</name>
    <dbReference type="NCBI Taxonomy" id="153505"/>
    <lineage>
        <taxon>Eukaryota</taxon>
        <taxon>Fungi</taxon>
        <taxon>Dikarya</taxon>
        <taxon>Basidiomycota</taxon>
        <taxon>Agaricomycotina</taxon>
        <taxon>Agaricomycetes</taxon>
        <taxon>Agaricomycetidae</taxon>
        <taxon>Agaricales</taxon>
        <taxon>Marasmiineae</taxon>
        <taxon>Mycenaceae</taxon>
        <taxon>Mycena</taxon>
    </lineage>
</organism>
<protein>
    <submittedName>
        <fullName evidence="2">Uncharacterized protein</fullName>
    </submittedName>
</protein>
<reference evidence="2" key="1">
    <citation type="submission" date="2023-03" db="EMBL/GenBank/DDBJ databases">
        <title>Massive genome expansion in bonnet fungi (Mycena s.s.) driven by repeated elements and novel gene families across ecological guilds.</title>
        <authorList>
            <consortium name="Lawrence Berkeley National Laboratory"/>
            <person name="Harder C.B."/>
            <person name="Miyauchi S."/>
            <person name="Viragh M."/>
            <person name="Kuo A."/>
            <person name="Thoen E."/>
            <person name="Andreopoulos B."/>
            <person name="Lu D."/>
            <person name="Skrede I."/>
            <person name="Drula E."/>
            <person name="Henrissat B."/>
            <person name="Morin E."/>
            <person name="Kohler A."/>
            <person name="Barry K."/>
            <person name="LaButti K."/>
            <person name="Morin E."/>
            <person name="Salamov A."/>
            <person name="Lipzen A."/>
            <person name="Mereny Z."/>
            <person name="Hegedus B."/>
            <person name="Baldrian P."/>
            <person name="Stursova M."/>
            <person name="Weitz H."/>
            <person name="Taylor A."/>
            <person name="Grigoriev I.V."/>
            <person name="Nagy L.G."/>
            <person name="Martin F."/>
            <person name="Kauserud H."/>
        </authorList>
    </citation>
    <scope>NUCLEOTIDE SEQUENCE</scope>
    <source>
        <strain evidence="2">9144</strain>
    </source>
</reference>
<comment type="caution">
    <text evidence="2">The sequence shown here is derived from an EMBL/GenBank/DDBJ whole genome shotgun (WGS) entry which is preliminary data.</text>
</comment>
<feature type="compositionally biased region" description="Basic residues" evidence="1">
    <location>
        <begin position="143"/>
        <end position="158"/>
    </location>
</feature>
<dbReference type="AlphaFoldDB" id="A0AAD6XX13"/>
<sequence>MATGSPRKAARRSSRNASTDDKAPGDVRILADAASREMRLGSERDGAEPLSPPVKRKALFDEVIDEELPRSKRSRNKTSKAEAEYIDSDSDDEEENDDELLLVPTPKKKQKHGMRADPISDDDELPATISRPKKTSAKESKTKTKVKSQTKATPKAKPKGKEPDPIPDEINLLVPTISSSQIALKQISLDWSASFEEALRPLSMQSAATASRSKAILLDKKTWPSLRDGVVSKFKKSKPVNEAVEFCLLPENYMPSLLARQKKSSATSNTGPRRGRPSNAKKILDLEHASGDDDDDVGEEKDTMVLEQDKYTLLERKLKGQCAPCAAKDPDIWCKIDCDGNHANVTFQQRNGWAHSLAAAEHGVTLENPPNMEHNCFFCNFPPPCTTHPPASATQAFNIYLDVDSGSSAAIKSSGTLFPNF</sequence>
<accession>A0AAD6XX13</accession>
<dbReference type="EMBL" id="JARJCW010000208">
    <property type="protein sequence ID" value="KAJ7186268.1"/>
    <property type="molecule type" value="Genomic_DNA"/>
</dbReference>
<feature type="compositionally biased region" description="Basic and acidic residues" evidence="1">
    <location>
        <begin position="34"/>
        <end position="47"/>
    </location>
</feature>
<evidence type="ECO:0000313" key="2">
    <source>
        <dbReference type="EMBL" id="KAJ7186268.1"/>
    </source>
</evidence>
<feature type="compositionally biased region" description="Basic and acidic residues" evidence="1">
    <location>
        <begin position="282"/>
        <end position="291"/>
    </location>
</feature>
<dbReference type="Proteomes" id="UP001219525">
    <property type="component" value="Unassembled WGS sequence"/>
</dbReference>